<dbReference type="AlphaFoldDB" id="A0AAW0QY38"/>
<accession>A0AAW0QY38</accession>
<gene>
    <name evidence="1" type="ORF">PG999_007352</name>
</gene>
<comment type="caution">
    <text evidence="1">The sequence shown here is derived from an EMBL/GenBank/DDBJ whole genome shotgun (WGS) entry which is preliminary data.</text>
</comment>
<name>A0AAW0QY38_9PEZI</name>
<dbReference type="Proteomes" id="UP001392437">
    <property type="component" value="Unassembled WGS sequence"/>
</dbReference>
<protein>
    <submittedName>
        <fullName evidence="1">Uncharacterized protein</fullName>
    </submittedName>
</protein>
<evidence type="ECO:0000313" key="2">
    <source>
        <dbReference type="Proteomes" id="UP001392437"/>
    </source>
</evidence>
<sequence>MSQDSATADTQGSTDLSAVAWMPQYFNEQERAWLAETHIAWQLRTTAGSFPMEGPIVIEDIPGIPDMLTYPQDVKLFLCWCYIAKYCPGESKFAVFMPPVGFMDEDDRKNHYLATGTLSERMGTIGEFFDYALEMINKQGRDMVIGMMNYWTDPAKEYEKLYEQSGQTVTRAKY</sequence>
<proteinExistence type="predicted"/>
<organism evidence="1 2">
    <name type="scientific">Apiospora kogelbergensis</name>
    <dbReference type="NCBI Taxonomy" id="1337665"/>
    <lineage>
        <taxon>Eukaryota</taxon>
        <taxon>Fungi</taxon>
        <taxon>Dikarya</taxon>
        <taxon>Ascomycota</taxon>
        <taxon>Pezizomycotina</taxon>
        <taxon>Sordariomycetes</taxon>
        <taxon>Xylariomycetidae</taxon>
        <taxon>Amphisphaeriales</taxon>
        <taxon>Apiosporaceae</taxon>
        <taxon>Apiospora</taxon>
    </lineage>
</organism>
<dbReference type="EMBL" id="JAQQWP010000006">
    <property type="protein sequence ID" value="KAK8115283.1"/>
    <property type="molecule type" value="Genomic_DNA"/>
</dbReference>
<reference evidence="1 2" key="1">
    <citation type="submission" date="2023-01" db="EMBL/GenBank/DDBJ databases">
        <title>Analysis of 21 Apiospora genomes using comparative genomics revels a genus with tremendous synthesis potential of carbohydrate active enzymes and secondary metabolites.</title>
        <authorList>
            <person name="Sorensen T."/>
        </authorList>
    </citation>
    <scope>NUCLEOTIDE SEQUENCE [LARGE SCALE GENOMIC DNA]</scope>
    <source>
        <strain evidence="1 2">CBS 117206</strain>
    </source>
</reference>
<keyword evidence="2" id="KW-1185">Reference proteome</keyword>
<evidence type="ECO:0000313" key="1">
    <source>
        <dbReference type="EMBL" id="KAK8115283.1"/>
    </source>
</evidence>